<comment type="caution">
    <text evidence="1">The sequence shown here is derived from an EMBL/GenBank/DDBJ whole genome shotgun (WGS) entry which is preliminary data.</text>
</comment>
<name>A0ABW5ZQS5_9BACL</name>
<evidence type="ECO:0000313" key="2">
    <source>
        <dbReference type="Proteomes" id="UP001597561"/>
    </source>
</evidence>
<sequence length="260" mass="30375">MKKEILNVQEKAKKYKKLFEVVSVNPYAYELNRNLYFQVIYKNRKGKVTGGATITAAHDQESEAKIAHRPLTLYCANVAGIYKGGKDRAEMSPDYLSPLIESVSEIEDPAIQKGVEKLRELQEWHRRHNHEYKEARENFSGEGVKIVTDQDLSFIVNKMAHLEVIHDEMLKIMTEYIPIFEAFRNALKKLEIWNQLSMEAQGFIYQLIKDRKQSEENRAASPRIEGDTYEERVAYVQKRIGQEEEQKLRSHGEVLRWPNM</sequence>
<organism evidence="1 2">
    <name type="scientific">Jeotgalibacillus terrae</name>
    <dbReference type="NCBI Taxonomy" id="587735"/>
    <lineage>
        <taxon>Bacteria</taxon>
        <taxon>Bacillati</taxon>
        <taxon>Bacillota</taxon>
        <taxon>Bacilli</taxon>
        <taxon>Bacillales</taxon>
        <taxon>Caryophanaceae</taxon>
        <taxon>Jeotgalibacillus</taxon>
    </lineage>
</organism>
<keyword evidence="2" id="KW-1185">Reference proteome</keyword>
<accession>A0ABW5ZQS5</accession>
<evidence type="ECO:0000313" key="1">
    <source>
        <dbReference type="EMBL" id="MFD2913997.1"/>
    </source>
</evidence>
<protein>
    <submittedName>
        <fullName evidence="1">Uncharacterized protein</fullName>
    </submittedName>
</protein>
<gene>
    <name evidence="1" type="ORF">ACFS5P_19060</name>
</gene>
<dbReference type="RefSeq" id="WP_204730996.1">
    <property type="nucleotide sequence ID" value="NZ_JAFBDK010000033.1"/>
</dbReference>
<dbReference type="Proteomes" id="UP001597561">
    <property type="component" value="Unassembled WGS sequence"/>
</dbReference>
<proteinExistence type="predicted"/>
<dbReference type="EMBL" id="JBHUPG010000055">
    <property type="protein sequence ID" value="MFD2913997.1"/>
    <property type="molecule type" value="Genomic_DNA"/>
</dbReference>
<reference evidence="2" key="1">
    <citation type="journal article" date="2019" name="Int. J. Syst. Evol. Microbiol.">
        <title>The Global Catalogue of Microorganisms (GCM) 10K type strain sequencing project: providing services to taxonomists for standard genome sequencing and annotation.</title>
        <authorList>
            <consortium name="The Broad Institute Genomics Platform"/>
            <consortium name="The Broad Institute Genome Sequencing Center for Infectious Disease"/>
            <person name="Wu L."/>
            <person name="Ma J."/>
        </authorList>
    </citation>
    <scope>NUCLEOTIDE SEQUENCE [LARGE SCALE GENOMIC DNA]</scope>
    <source>
        <strain evidence="2">KCTC 13528</strain>
    </source>
</reference>